<name>A0A0F8UQ55_9EURO</name>
<comment type="caution">
    <text evidence="2">The sequence shown here is derived from an EMBL/GenBank/DDBJ whole genome shotgun (WGS) entry which is preliminary data.</text>
</comment>
<feature type="region of interest" description="Disordered" evidence="1">
    <location>
        <begin position="81"/>
        <end position="106"/>
    </location>
</feature>
<proteinExistence type="predicted"/>
<gene>
    <name evidence="2" type="ORF">ARAM_000928</name>
</gene>
<dbReference type="AlphaFoldDB" id="A0A0F8UQ55"/>
<keyword evidence="3" id="KW-1185">Reference proteome</keyword>
<evidence type="ECO:0000256" key="1">
    <source>
        <dbReference type="SAM" id="MobiDB-lite"/>
    </source>
</evidence>
<sequence>MSFLIRSTFKRTPRVSSRILPRALYHPEIHTTKRDEFFITASYPDDFESPTLITKRSTSGTPEWDEINATLSEADIKADRGEAYKKGRPDDVFQPEADLEPKIDEL</sequence>
<dbReference type="Proteomes" id="UP000034291">
    <property type="component" value="Unassembled WGS sequence"/>
</dbReference>
<evidence type="ECO:0000313" key="2">
    <source>
        <dbReference type="EMBL" id="KKK12981.1"/>
    </source>
</evidence>
<accession>A0A0F8UQ55</accession>
<protein>
    <submittedName>
        <fullName evidence="2">Uncharacterized protein</fullName>
    </submittedName>
</protein>
<evidence type="ECO:0000313" key="3">
    <source>
        <dbReference type="Proteomes" id="UP000034291"/>
    </source>
</evidence>
<feature type="compositionally biased region" description="Basic and acidic residues" evidence="1">
    <location>
        <begin position="81"/>
        <end position="91"/>
    </location>
</feature>
<organism evidence="2 3">
    <name type="scientific">Aspergillus rambellii</name>
    <dbReference type="NCBI Taxonomy" id="308745"/>
    <lineage>
        <taxon>Eukaryota</taxon>
        <taxon>Fungi</taxon>
        <taxon>Dikarya</taxon>
        <taxon>Ascomycota</taxon>
        <taxon>Pezizomycotina</taxon>
        <taxon>Eurotiomycetes</taxon>
        <taxon>Eurotiomycetidae</taxon>
        <taxon>Eurotiales</taxon>
        <taxon>Aspergillaceae</taxon>
        <taxon>Aspergillus</taxon>
        <taxon>Aspergillus subgen. Nidulantes</taxon>
    </lineage>
</organism>
<dbReference type="OrthoDB" id="4343031at2759"/>
<feature type="region of interest" description="Disordered" evidence="1">
    <location>
        <begin position="53"/>
        <end position="72"/>
    </location>
</feature>
<reference evidence="2 3" key="1">
    <citation type="submission" date="2015-02" db="EMBL/GenBank/DDBJ databases">
        <title>Draft Genome Sequences of Two Closely-Related Aflatoxigenic Aspergillus Species Obtained from the Cote d'Ivoire.</title>
        <authorList>
            <person name="Moore G.G."/>
            <person name="Beltz S.B."/>
            <person name="Mack B.M."/>
        </authorList>
    </citation>
    <scope>NUCLEOTIDE SEQUENCE [LARGE SCALE GENOMIC DNA]</scope>
    <source>
        <strain evidence="2 3">SRRC1468</strain>
    </source>
</reference>
<dbReference type="EMBL" id="JZBS01003919">
    <property type="protein sequence ID" value="KKK12981.1"/>
    <property type="molecule type" value="Genomic_DNA"/>
</dbReference>